<keyword evidence="5 7" id="KW-1133">Transmembrane helix</keyword>
<comment type="subcellular location">
    <subcellularLocation>
        <location evidence="1">Cell membrane</location>
    </subcellularLocation>
</comment>
<comment type="caution">
    <text evidence="8">The sequence shown here is derived from an EMBL/GenBank/DDBJ whole genome shotgun (WGS) entry which is preliminary data.</text>
</comment>
<name>A0A7I9WTE8_9MYCO</name>
<comment type="similarity">
    <text evidence="2">Belongs to the MmpS family.</text>
</comment>
<dbReference type="InterPro" id="IPR008693">
    <property type="entry name" value="MmpS"/>
</dbReference>
<dbReference type="InterPro" id="IPR038468">
    <property type="entry name" value="MmpS_C"/>
</dbReference>
<keyword evidence="4 7" id="KW-0812">Transmembrane</keyword>
<protein>
    <submittedName>
        <fullName evidence="8">Putative membrane protein, MmpS</fullName>
    </submittedName>
</protein>
<evidence type="ECO:0000313" key="9">
    <source>
        <dbReference type="Proteomes" id="UP000465241"/>
    </source>
</evidence>
<dbReference type="AlphaFoldDB" id="A0A7I9WTE8"/>
<evidence type="ECO:0000256" key="4">
    <source>
        <dbReference type="ARBA" id="ARBA00022692"/>
    </source>
</evidence>
<evidence type="ECO:0000256" key="7">
    <source>
        <dbReference type="SAM" id="Phobius"/>
    </source>
</evidence>
<organism evidence="8 9">
    <name type="scientific">Mycolicibacterium murale</name>
    <dbReference type="NCBI Taxonomy" id="182220"/>
    <lineage>
        <taxon>Bacteria</taxon>
        <taxon>Bacillati</taxon>
        <taxon>Actinomycetota</taxon>
        <taxon>Actinomycetes</taxon>
        <taxon>Mycobacteriales</taxon>
        <taxon>Mycobacteriaceae</taxon>
        <taxon>Mycolicibacterium</taxon>
    </lineage>
</organism>
<dbReference type="Gene3D" id="2.60.40.2880">
    <property type="entry name" value="MmpS1-5, C-terminal soluble domain"/>
    <property type="match status" value="1"/>
</dbReference>
<keyword evidence="3" id="KW-1003">Cell membrane</keyword>
<feature type="transmembrane region" description="Helical" evidence="7">
    <location>
        <begin position="20"/>
        <end position="39"/>
    </location>
</feature>
<evidence type="ECO:0000256" key="6">
    <source>
        <dbReference type="ARBA" id="ARBA00023136"/>
    </source>
</evidence>
<evidence type="ECO:0000256" key="5">
    <source>
        <dbReference type="ARBA" id="ARBA00022989"/>
    </source>
</evidence>
<keyword evidence="9" id="KW-1185">Reference proteome</keyword>
<gene>
    <name evidence="8" type="ORF">MMUR_47120</name>
</gene>
<sequence>MRQRLSQGYCAVITVVKRVWLPVLVVAAVVIGALAVSNLRSVFGSDGAVVTPVDADTAENFNPKVVTYEVFGTGSTATINYADLDGTPQRTGEVSLPWSLTLETTLPSVMPNIMAQGNGQSISCRVTVDDEVKDERTADGVNAATYCLVKAA</sequence>
<keyword evidence="6 7" id="KW-0472">Membrane</keyword>
<accession>A0A7I9WTE8</accession>
<evidence type="ECO:0000256" key="1">
    <source>
        <dbReference type="ARBA" id="ARBA00004236"/>
    </source>
</evidence>
<dbReference type="Proteomes" id="UP000465241">
    <property type="component" value="Unassembled WGS sequence"/>
</dbReference>
<proteinExistence type="inferred from homology"/>
<evidence type="ECO:0000313" key="8">
    <source>
        <dbReference type="EMBL" id="GFG60576.1"/>
    </source>
</evidence>
<evidence type="ECO:0000256" key="3">
    <source>
        <dbReference type="ARBA" id="ARBA00022475"/>
    </source>
</evidence>
<dbReference type="EMBL" id="BLKT01000003">
    <property type="protein sequence ID" value="GFG60576.1"/>
    <property type="molecule type" value="Genomic_DNA"/>
</dbReference>
<dbReference type="GO" id="GO:0005886">
    <property type="term" value="C:plasma membrane"/>
    <property type="evidence" value="ECO:0007669"/>
    <property type="project" value="UniProtKB-SubCell"/>
</dbReference>
<reference evidence="8 9" key="1">
    <citation type="journal article" date="2019" name="Emerg. Microbes Infect.">
        <title>Comprehensive subspecies identification of 175 nontuberculous mycobacteria species based on 7547 genomic profiles.</title>
        <authorList>
            <person name="Matsumoto Y."/>
            <person name="Kinjo T."/>
            <person name="Motooka D."/>
            <person name="Nabeya D."/>
            <person name="Jung N."/>
            <person name="Uechi K."/>
            <person name="Horii T."/>
            <person name="Iida T."/>
            <person name="Fujita J."/>
            <person name="Nakamura S."/>
        </authorList>
    </citation>
    <scope>NUCLEOTIDE SEQUENCE [LARGE SCALE GENOMIC DNA]</scope>
    <source>
        <strain evidence="8 9">JCM 13392</strain>
    </source>
</reference>
<dbReference type="Pfam" id="PF05423">
    <property type="entry name" value="Mycobact_memb"/>
    <property type="match status" value="1"/>
</dbReference>
<evidence type="ECO:0000256" key="2">
    <source>
        <dbReference type="ARBA" id="ARBA00007531"/>
    </source>
</evidence>